<evidence type="ECO:0000313" key="2">
    <source>
        <dbReference type="Proteomes" id="UP000264492"/>
    </source>
</evidence>
<name>A0A371JWC5_9GAMM</name>
<evidence type="ECO:0000313" key="1">
    <source>
        <dbReference type="EMBL" id="RDZ25945.1"/>
    </source>
</evidence>
<dbReference type="RefSeq" id="WP_115861764.1">
    <property type="nucleotide sequence ID" value="NZ_QTSU01000005.1"/>
</dbReference>
<dbReference type="EMBL" id="QTSU01000005">
    <property type="protein sequence ID" value="RDZ25945.1"/>
    <property type="molecule type" value="Genomic_DNA"/>
</dbReference>
<dbReference type="Pfam" id="PF08811">
    <property type="entry name" value="DUF1800"/>
    <property type="match status" value="1"/>
</dbReference>
<sequence length="471" mass="51508">MIPRETVSAVNRFGLGAAPGQLAAVGSDPRGWLKAQLRGDAAASRYADLPSSLDYLRREAGYYRERQAARRDGDGKDAVDSFRQRFGDDQWREQGRRYRVAAANADGFAERLVRFWSNHFAISVDKRAASLYAAPMEREAIRPHLYGRYADLLTAVESHPGMLRYLDNVRSVGADSRYARRARQRMARADRQRPRREVGLNENLAREILELHTLGVDGGYSQADVTELARAITGWGVPLPRELADGGADSAFAFRAAAHESGVRNVVGRRYAQGGLEQGRAILADLAVHPATARHLSYKLARHFVADTPPPALVARLAAAWQRSGGDLATVYAALIDSPEAWGADARKFKTPDDFVLSALRAGGIVPGERPRALVGLLARMGQPPFTPRSPAGYADEAAEWNGADALWKRVQAAQSLSESAPEARIEPLAVAQAVFADRLDADTLSALRRAESPRSGLTMLYASPAFQWRS</sequence>
<keyword evidence="2" id="KW-1185">Reference proteome</keyword>
<proteinExistence type="predicted"/>
<accession>A0A371JWC5</accession>
<dbReference type="AlphaFoldDB" id="A0A371JWC5"/>
<dbReference type="Proteomes" id="UP000264492">
    <property type="component" value="Unassembled WGS sequence"/>
</dbReference>
<comment type="caution">
    <text evidence="1">The sequence shown here is derived from an EMBL/GenBank/DDBJ whole genome shotgun (WGS) entry which is preliminary data.</text>
</comment>
<reference evidence="1 2" key="1">
    <citation type="submission" date="2018-08" db="EMBL/GenBank/DDBJ databases">
        <title>Lysobacter sp. zong2l5, whole genome shotgun sequence.</title>
        <authorList>
            <person name="Zhang X."/>
            <person name="Feng G."/>
            <person name="Zhu H."/>
        </authorList>
    </citation>
    <scope>NUCLEOTIDE SEQUENCE [LARGE SCALE GENOMIC DNA]</scope>
    <source>
        <strain evidence="2">zong2l5</strain>
    </source>
</reference>
<gene>
    <name evidence="1" type="ORF">DX914_18955</name>
</gene>
<organism evidence="1 2">
    <name type="scientific">Lysobacter silvisoli</name>
    <dbReference type="NCBI Taxonomy" id="2293254"/>
    <lineage>
        <taxon>Bacteria</taxon>
        <taxon>Pseudomonadati</taxon>
        <taxon>Pseudomonadota</taxon>
        <taxon>Gammaproteobacteria</taxon>
        <taxon>Lysobacterales</taxon>
        <taxon>Lysobacteraceae</taxon>
        <taxon>Lysobacter</taxon>
    </lineage>
</organism>
<dbReference type="InterPro" id="IPR014917">
    <property type="entry name" value="DUF1800"/>
</dbReference>
<protein>
    <submittedName>
        <fullName evidence="1">DUF1800 domain-containing protein</fullName>
    </submittedName>
</protein>
<dbReference type="OrthoDB" id="9772295at2"/>